<feature type="region of interest" description="Disordered" evidence="1">
    <location>
        <begin position="1"/>
        <end position="44"/>
    </location>
</feature>
<dbReference type="Pfam" id="PF00753">
    <property type="entry name" value="Lactamase_B"/>
    <property type="match status" value="1"/>
</dbReference>
<dbReference type="AlphaFoldDB" id="A0A482Y945"/>
<dbReference type="SUPFAM" id="SSF56281">
    <property type="entry name" value="Metallo-hydrolase/oxidoreductase"/>
    <property type="match status" value="1"/>
</dbReference>
<proteinExistence type="predicted"/>
<evidence type="ECO:0000256" key="1">
    <source>
        <dbReference type="SAM" id="MobiDB-lite"/>
    </source>
</evidence>
<dbReference type="InterPro" id="IPR036388">
    <property type="entry name" value="WH-like_DNA-bd_sf"/>
</dbReference>
<dbReference type="InterPro" id="IPR036866">
    <property type="entry name" value="RibonucZ/Hydroxyglut_hydro"/>
</dbReference>
<sequence>MDVTRWSVPVATRAPTGETNAYLIRGTTGSSPDDDRDRRESDPESAILVDPAARTDALDRAVRERSVDHVLVTHAHPDHVGAVDAYAAETGATVWARDGRVDRFRDATGRDPDRTFAPGTTIPLGDERVRLLDAPGHAPDHVAIAAGNTGPILCGDCAVREGSVVVGAPEGDMRAYVTTLRRLWAMDPPALYPGHGPEIDAPRATLERLLSHRADRERRVLEAVSDGAETIGEILDGAYEKDLSGVRDLARTTVRAHLEKLAVEGRLAWDGERATPPEGD</sequence>
<dbReference type="PANTHER" id="PTHR23131">
    <property type="entry name" value="ENDORIBONUCLEASE LACTB2"/>
    <property type="match status" value="1"/>
</dbReference>
<dbReference type="STRING" id="222984.GCA_000731985_02718"/>
<dbReference type="InterPro" id="IPR050662">
    <property type="entry name" value="Sec-metab_biosynth-thioest"/>
</dbReference>
<gene>
    <name evidence="3" type="ORF">ELS17_07740</name>
</gene>
<evidence type="ECO:0000313" key="3">
    <source>
        <dbReference type="EMBL" id="RZH69307.1"/>
    </source>
</evidence>
<dbReference type="OrthoDB" id="6433at2157"/>
<dbReference type="SMART" id="SM00849">
    <property type="entry name" value="Lactamase_B"/>
    <property type="match status" value="1"/>
</dbReference>
<dbReference type="Gene3D" id="1.10.10.10">
    <property type="entry name" value="Winged helix-like DNA-binding domain superfamily/Winged helix DNA-binding domain"/>
    <property type="match status" value="1"/>
</dbReference>
<feature type="compositionally biased region" description="Basic and acidic residues" evidence="1">
    <location>
        <begin position="33"/>
        <end position="42"/>
    </location>
</feature>
<dbReference type="EMBL" id="SHMR01000001">
    <property type="protein sequence ID" value="RZH69307.1"/>
    <property type="molecule type" value="Genomic_DNA"/>
</dbReference>
<dbReference type="RefSeq" id="WP_130170174.1">
    <property type="nucleotide sequence ID" value="NZ_SHMR01000001.1"/>
</dbReference>
<accession>A0A482Y945</accession>
<dbReference type="InterPro" id="IPR001279">
    <property type="entry name" value="Metallo-B-lactamas"/>
</dbReference>
<name>A0A482Y945_9EURY</name>
<dbReference type="Gene3D" id="3.60.15.10">
    <property type="entry name" value="Ribonuclease Z/Hydroxyacylglutathione hydrolase-like"/>
    <property type="match status" value="1"/>
</dbReference>
<reference evidence="3 4" key="1">
    <citation type="submission" date="2019-02" db="EMBL/GenBank/DDBJ databases">
        <title>Genome analysis provides insights into bioremediation potentialities and Haloocin production by Natrinema altunense strain 4.1R isolated from Chott Douz in Tunisian desert.</title>
        <authorList>
            <person name="Najjari A."/>
            <person name="Youssef N."/>
            <person name="Ben Dhia O."/>
            <person name="Ferjani R."/>
            <person name="El Hidri D."/>
            <person name="Ouzari H.I."/>
            <person name="Cherif A."/>
        </authorList>
    </citation>
    <scope>NUCLEOTIDE SEQUENCE [LARGE SCALE GENOMIC DNA]</scope>
    <source>
        <strain evidence="3 4">4.1R</strain>
    </source>
</reference>
<organism evidence="3 4">
    <name type="scientific">Natrinema altunense</name>
    <dbReference type="NCBI Taxonomy" id="222984"/>
    <lineage>
        <taxon>Archaea</taxon>
        <taxon>Methanobacteriati</taxon>
        <taxon>Methanobacteriota</taxon>
        <taxon>Stenosarchaea group</taxon>
        <taxon>Halobacteria</taxon>
        <taxon>Halobacteriales</taxon>
        <taxon>Natrialbaceae</taxon>
        <taxon>Natrinema</taxon>
    </lineage>
</organism>
<dbReference type="Proteomes" id="UP000292704">
    <property type="component" value="Unassembled WGS sequence"/>
</dbReference>
<protein>
    <submittedName>
        <fullName evidence="3">MBL fold metallo-hydrolase</fullName>
    </submittedName>
</protein>
<feature type="domain" description="Metallo-beta-lactamase" evidence="2">
    <location>
        <begin position="18"/>
        <end position="195"/>
    </location>
</feature>
<comment type="caution">
    <text evidence="3">The sequence shown here is derived from an EMBL/GenBank/DDBJ whole genome shotgun (WGS) entry which is preliminary data.</text>
</comment>
<keyword evidence="3" id="KW-0378">Hydrolase</keyword>
<evidence type="ECO:0000259" key="2">
    <source>
        <dbReference type="SMART" id="SM00849"/>
    </source>
</evidence>
<dbReference type="PANTHER" id="PTHR23131:SF0">
    <property type="entry name" value="ENDORIBONUCLEASE LACTB2"/>
    <property type="match status" value="1"/>
</dbReference>
<evidence type="ECO:0000313" key="4">
    <source>
        <dbReference type="Proteomes" id="UP000292704"/>
    </source>
</evidence>
<dbReference type="GO" id="GO:0016787">
    <property type="term" value="F:hydrolase activity"/>
    <property type="evidence" value="ECO:0007669"/>
    <property type="project" value="UniProtKB-KW"/>
</dbReference>